<evidence type="ECO:0000313" key="2">
    <source>
        <dbReference type="Proteomes" id="UP000215902"/>
    </source>
</evidence>
<evidence type="ECO:0000313" key="1">
    <source>
        <dbReference type="EMBL" id="PAA53633.1"/>
    </source>
</evidence>
<proteinExistence type="predicted"/>
<reference evidence="1 2" key="1">
    <citation type="submission" date="2017-06" db="EMBL/GenBank/DDBJ databases">
        <title>A platform for efficient transgenesis in Macrostomum lignano, a flatworm model organism for stem cell research.</title>
        <authorList>
            <person name="Berezikov E."/>
        </authorList>
    </citation>
    <scope>NUCLEOTIDE SEQUENCE [LARGE SCALE GENOMIC DNA]</scope>
    <source>
        <strain evidence="1">DV1</strain>
        <tissue evidence="1">Whole organism</tissue>
    </source>
</reference>
<sequence>MKLLMRMGRYLRHLRLTVTNDHFYPAARLNHALLRTVIAFCPSVHTLQLVVKWSEDVGGNIEELDSDTDCLLQLLDCLLSRCGGQVSVNCSHSSLAVTCAIARCLHNRIPERCLSLQCVPFFKPHSPAEASRLPKLTPRLADRLTSLRHLTVSYLWNNVHETALMRLATRGCLTSLTVDTGFMSRYQHHGHWQQPEAGYSWRDRFWRELMLAAPRLELSFILYGEPSTLWLSDLSSLPTPPPVRALYVQTQNAEQELPLLLRCVSASAGLEYLAVHAVGPLEERGWSAELTRQLLTLAPRLRGFAYEGGRLRERELLAIARHYGSQLRCLHVRLEELLESEQQLPQQQQQQHQLMELPSHRPLQRRNYEADYGLVRDVLYSYLRVEWSALAPSAHLPPMRRLVLDDFFNPLRPAACQFYQLASRDHLIN</sequence>
<comment type="caution">
    <text evidence="1">The sequence shown here is derived from an EMBL/GenBank/DDBJ whole genome shotgun (WGS) entry which is preliminary data.</text>
</comment>
<gene>
    <name evidence="1" type="ORF">BOX15_Mlig001978g2</name>
</gene>
<dbReference type="InterPro" id="IPR032675">
    <property type="entry name" value="LRR_dom_sf"/>
</dbReference>
<dbReference type="Proteomes" id="UP000215902">
    <property type="component" value="Unassembled WGS sequence"/>
</dbReference>
<dbReference type="Gene3D" id="3.80.10.10">
    <property type="entry name" value="Ribonuclease Inhibitor"/>
    <property type="match status" value="1"/>
</dbReference>
<keyword evidence="2" id="KW-1185">Reference proteome</keyword>
<protein>
    <submittedName>
        <fullName evidence="1">Uncharacterized protein</fullName>
    </submittedName>
</protein>
<dbReference type="AlphaFoldDB" id="A0A267DWD9"/>
<name>A0A267DWD9_9PLAT</name>
<dbReference type="EMBL" id="NIVC01003052">
    <property type="protein sequence ID" value="PAA53633.1"/>
    <property type="molecule type" value="Genomic_DNA"/>
</dbReference>
<accession>A0A267DWD9</accession>
<organism evidence="1 2">
    <name type="scientific">Macrostomum lignano</name>
    <dbReference type="NCBI Taxonomy" id="282301"/>
    <lineage>
        <taxon>Eukaryota</taxon>
        <taxon>Metazoa</taxon>
        <taxon>Spiralia</taxon>
        <taxon>Lophotrochozoa</taxon>
        <taxon>Platyhelminthes</taxon>
        <taxon>Rhabditophora</taxon>
        <taxon>Macrostomorpha</taxon>
        <taxon>Macrostomida</taxon>
        <taxon>Macrostomidae</taxon>
        <taxon>Macrostomum</taxon>
    </lineage>
</organism>